<accession>A0AAV7J9H8</accession>
<reference evidence="2 3" key="1">
    <citation type="journal article" date="2021" name="J. Hered.">
        <title>A chromosome-level genome assembly of the parasitoid wasp, Cotesia glomerata (Hymenoptera: Braconidae).</title>
        <authorList>
            <person name="Pinto B.J."/>
            <person name="Weis J.J."/>
            <person name="Gamble T."/>
            <person name="Ode P.J."/>
            <person name="Paul R."/>
            <person name="Zaspel J.M."/>
        </authorList>
    </citation>
    <scope>NUCLEOTIDE SEQUENCE [LARGE SCALE GENOMIC DNA]</scope>
    <source>
        <strain evidence="2">CgM1</strain>
    </source>
</reference>
<protein>
    <submittedName>
        <fullName evidence="2">Uncharacterized protein</fullName>
    </submittedName>
</protein>
<evidence type="ECO:0000313" key="2">
    <source>
        <dbReference type="EMBL" id="KAH0567699.1"/>
    </source>
</evidence>
<dbReference type="AlphaFoldDB" id="A0AAV7J9H8"/>
<keyword evidence="3" id="KW-1185">Reference proteome</keyword>
<organism evidence="2 3">
    <name type="scientific">Cotesia glomerata</name>
    <name type="common">Lepidopteran parasitic wasp</name>
    <name type="synonym">Apanteles glomeratus</name>
    <dbReference type="NCBI Taxonomy" id="32391"/>
    <lineage>
        <taxon>Eukaryota</taxon>
        <taxon>Metazoa</taxon>
        <taxon>Ecdysozoa</taxon>
        <taxon>Arthropoda</taxon>
        <taxon>Hexapoda</taxon>
        <taxon>Insecta</taxon>
        <taxon>Pterygota</taxon>
        <taxon>Neoptera</taxon>
        <taxon>Endopterygota</taxon>
        <taxon>Hymenoptera</taxon>
        <taxon>Apocrita</taxon>
        <taxon>Ichneumonoidea</taxon>
        <taxon>Braconidae</taxon>
        <taxon>Microgastrinae</taxon>
        <taxon>Cotesia</taxon>
    </lineage>
</organism>
<proteinExistence type="predicted"/>
<sequence>MDRLSYLLGFTFTFYVGRSITRRRLRDMGEKTLTNTRKDFGQGMDTTRGHFTVHPTHRAVLFFFNIHFSPSTGPGRREGQDVAPGLQRGRGPARDPRAPFECGTTNSLVGKAGSELEKKEILKERRRMSQNDAITRLDPRETIIMNRRDESRSRAQGIPVFRTLKLNRSRNSENLKKKFTP</sequence>
<dbReference type="EMBL" id="JAHXZJ010000001">
    <property type="protein sequence ID" value="KAH0567699.1"/>
    <property type="molecule type" value="Genomic_DNA"/>
</dbReference>
<name>A0AAV7J9H8_COTGL</name>
<gene>
    <name evidence="2" type="ORF">KQX54_011872</name>
</gene>
<evidence type="ECO:0000313" key="3">
    <source>
        <dbReference type="Proteomes" id="UP000826195"/>
    </source>
</evidence>
<evidence type="ECO:0000256" key="1">
    <source>
        <dbReference type="SAM" id="MobiDB-lite"/>
    </source>
</evidence>
<comment type="caution">
    <text evidence="2">The sequence shown here is derived from an EMBL/GenBank/DDBJ whole genome shotgun (WGS) entry which is preliminary data.</text>
</comment>
<feature type="region of interest" description="Disordered" evidence="1">
    <location>
        <begin position="72"/>
        <end position="98"/>
    </location>
</feature>
<dbReference type="Proteomes" id="UP000826195">
    <property type="component" value="Unassembled WGS sequence"/>
</dbReference>